<feature type="domain" description="Plant heme peroxidase family profile" evidence="21">
    <location>
        <begin position="27"/>
        <end position="326"/>
    </location>
</feature>
<dbReference type="GO" id="GO:0006979">
    <property type="term" value="P:response to oxidative stress"/>
    <property type="evidence" value="ECO:0007669"/>
    <property type="project" value="UniProtKB-UniRule"/>
</dbReference>
<dbReference type="InterPro" id="IPR010255">
    <property type="entry name" value="Haem_peroxidase_sf"/>
</dbReference>
<evidence type="ECO:0000256" key="13">
    <source>
        <dbReference type="ARBA" id="ARBA00023180"/>
    </source>
</evidence>
<feature type="active site" description="Proton acceptor" evidence="15">
    <location>
        <position position="68"/>
    </location>
</feature>
<dbReference type="Pfam" id="PF00141">
    <property type="entry name" value="peroxidase"/>
    <property type="match status" value="1"/>
</dbReference>
<comment type="cofactor">
    <cofactor evidence="17 20">
        <name>heme b</name>
        <dbReference type="ChEBI" id="CHEBI:60344"/>
    </cofactor>
    <text evidence="17 20">Binds 1 heme b (iron(II)-protoporphyrin IX) group per subunit.</text>
</comment>
<feature type="binding site" evidence="17">
    <location>
        <position position="78"/>
    </location>
    <ligand>
        <name>Ca(2+)</name>
        <dbReference type="ChEBI" id="CHEBI:29108"/>
        <label>1</label>
    </ligand>
</feature>
<dbReference type="PRINTS" id="PR00461">
    <property type="entry name" value="PLPEROXIDASE"/>
</dbReference>
<evidence type="ECO:0000256" key="17">
    <source>
        <dbReference type="PIRSR" id="PIRSR600823-3"/>
    </source>
</evidence>
<evidence type="ECO:0000256" key="8">
    <source>
        <dbReference type="ARBA" id="ARBA00022729"/>
    </source>
</evidence>
<evidence type="ECO:0000256" key="9">
    <source>
        <dbReference type="ARBA" id="ARBA00022837"/>
    </source>
</evidence>
<dbReference type="Gene3D" id="1.10.420.10">
    <property type="entry name" value="Peroxidase, domain 2"/>
    <property type="match status" value="1"/>
</dbReference>
<comment type="function">
    <text evidence="2">Removal of H(2)O(2), oxidation of toxic reductants, biosynthesis and degradation of lignin, suberization, auxin catabolism, response to environmental stresses such as wounding, pathogen attack and oxidative stress. These functions might be dependent on each isozyme/isoform in each plant tissue.</text>
</comment>
<evidence type="ECO:0000256" key="15">
    <source>
        <dbReference type="PIRSR" id="PIRSR600823-1"/>
    </source>
</evidence>
<keyword evidence="10 20" id="KW-0560">Oxidoreductase</keyword>
<feature type="binding site" evidence="17">
    <location>
        <position position="74"/>
    </location>
    <ligand>
        <name>Ca(2+)</name>
        <dbReference type="ChEBI" id="CHEBI:29108"/>
        <label>1</label>
    </ligand>
</feature>
<dbReference type="EC" id="1.11.1.7" evidence="3 20"/>
<dbReference type="AlphaFoldDB" id="A0AAU9RHV6"/>
<feature type="binding site" evidence="17">
    <location>
        <position position="90"/>
    </location>
    <ligand>
        <name>Ca(2+)</name>
        <dbReference type="ChEBI" id="CHEBI:29108"/>
        <label>1</label>
    </ligand>
</feature>
<feature type="disulfide bond" evidence="19">
    <location>
        <begin position="70"/>
        <end position="75"/>
    </location>
</feature>
<evidence type="ECO:0000256" key="7">
    <source>
        <dbReference type="ARBA" id="ARBA00022723"/>
    </source>
</evidence>
<keyword evidence="5 20" id="KW-0575">Peroxidase</keyword>
<name>A0AAU9RHV6_THLAR</name>
<evidence type="ECO:0000256" key="19">
    <source>
        <dbReference type="PIRSR" id="PIRSR600823-5"/>
    </source>
</evidence>
<evidence type="ECO:0000256" key="2">
    <source>
        <dbReference type="ARBA" id="ARBA00002322"/>
    </source>
</evidence>
<proteinExistence type="inferred from homology"/>
<dbReference type="FunFam" id="1.10.520.10:FF:000001">
    <property type="entry name" value="Peroxidase"/>
    <property type="match status" value="1"/>
</dbReference>
<evidence type="ECO:0000256" key="18">
    <source>
        <dbReference type="PIRSR" id="PIRSR600823-4"/>
    </source>
</evidence>
<evidence type="ECO:0000256" key="11">
    <source>
        <dbReference type="ARBA" id="ARBA00023004"/>
    </source>
</evidence>
<feature type="binding site" evidence="16">
    <location>
        <position position="164"/>
    </location>
    <ligand>
        <name>substrate</name>
    </ligand>
</feature>
<feature type="binding site" evidence="17">
    <location>
        <position position="253"/>
    </location>
    <ligand>
        <name>Ca(2+)</name>
        <dbReference type="ChEBI" id="CHEBI:29108"/>
        <label>2</label>
    </ligand>
</feature>
<feature type="chain" id="PRO_5043088003" description="Peroxidase" evidence="20">
    <location>
        <begin position="19"/>
        <end position="326"/>
    </location>
</feature>
<evidence type="ECO:0000256" key="14">
    <source>
        <dbReference type="ARBA" id="ARBA00023324"/>
    </source>
</evidence>
<feature type="binding site" evidence="17">
    <location>
        <position position="72"/>
    </location>
    <ligand>
        <name>Ca(2+)</name>
        <dbReference type="ChEBI" id="CHEBI:29108"/>
        <label>1</label>
    </ligand>
</feature>
<feature type="disulfide bond" evidence="19">
    <location>
        <begin position="122"/>
        <end position="322"/>
    </location>
</feature>
<dbReference type="GO" id="GO:0020037">
    <property type="term" value="F:heme binding"/>
    <property type="evidence" value="ECO:0007669"/>
    <property type="project" value="UniProtKB-UniRule"/>
</dbReference>
<comment type="cofactor">
    <cofactor evidence="17 20">
        <name>Ca(2+)</name>
        <dbReference type="ChEBI" id="CHEBI:29108"/>
    </cofactor>
    <text evidence="17 20">Binds 2 calcium ions per subunit.</text>
</comment>
<accession>A0AAU9RHV6</accession>
<feature type="disulfide bond" evidence="19">
    <location>
        <begin position="201"/>
        <end position="233"/>
    </location>
</feature>
<dbReference type="InterPro" id="IPR019794">
    <property type="entry name" value="Peroxidases_AS"/>
</dbReference>
<keyword evidence="23" id="KW-1185">Reference proteome</keyword>
<dbReference type="InterPro" id="IPR033905">
    <property type="entry name" value="Secretory_peroxidase"/>
</dbReference>
<feature type="binding site" evidence="17">
    <location>
        <position position="245"/>
    </location>
    <ligand>
        <name>Ca(2+)</name>
        <dbReference type="ChEBI" id="CHEBI:29108"/>
        <label>2</label>
    </ligand>
</feature>
<dbReference type="GO" id="GO:0005576">
    <property type="term" value="C:extracellular region"/>
    <property type="evidence" value="ECO:0007669"/>
    <property type="project" value="UniProtKB-SubCell"/>
</dbReference>
<dbReference type="PROSITE" id="PS00436">
    <property type="entry name" value="PEROXIDASE_2"/>
    <property type="match status" value="1"/>
</dbReference>
<evidence type="ECO:0000256" key="1">
    <source>
        <dbReference type="ARBA" id="ARBA00000189"/>
    </source>
</evidence>
<dbReference type="GO" id="GO:0042744">
    <property type="term" value="P:hydrogen peroxide catabolic process"/>
    <property type="evidence" value="ECO:0007669"/>
    <property type="project" value="UniProtKB-KW"/>
</dbReference>
<comment type="caution">
    <text evidence="22">The sequence shown here is derived from an EMBL/GenBank/DDBJ whole genome shotgun (WGS) entry which is preliminary data.</text>
</comment>
<evidence type="ECO:0000259" key="21">
    <source>
        <dbReference type="PROSITE" id="PS50873"/>
    </source>
</evidence>
<organism evidence="22 23">
    <name type="scientific">Thlaspi arvense</name>
    <name type="common">Field penny-cress</name>
    <dbReference type="NCBI Taxonomy" id="13288"/>
    <lineage>
        <taxon>Eukaryota</taxon>
        <taxon>Viridiplantae</taxon>
        <taxon>Streptophyta</taxon>
        <taxon>Embryophyta</taxon>
        <taxon>Tracheophyta</taxon>
        <taxon>Spermatophyta</taxon>
        <taxon>Magnoliopsida</taxon>
        <taxon>eudicotyledons</taxon>
        <taxon>Gunneridae</taxon>
        <taxon>Pentapetalae</taxon>
        <taxon>rosids</taxon>
        <taxon>malvids</taxon>
        <taxon>Brassicales</taxon>
        <taxon>Brassicaceae</taxon>
        <taxon>Thlaspideae</taxon>
        <taxon>Thlaspi</taxon>
    </lineage>
</organism>
<keyword evidence="9 17" id="KW-0106">Calcium</keyword>
<evidence type="ECO:0000313" key="22">
    <source>
        <dbReference type="EMBL" id="CAH2040408.1"/>
    </source>
</evidence>
<keyword evidence="12 19" id="KW-1015">Disulfide bond</keyword>
<evidence type="ECO:0000256" key="5">
    <source>
        <dbReference type="ARBA" id="ARBA00022559"/>
    </source>
</evidence>
<dbReference type="GO" id="GO:0140825">
    <property type="term" value="F:lactoperoxidase activity"/>
    <property type="evidence" value="ECO:0007669"/>
    <property type="project" value="UniProtKB-EC"/>
</dbReference>
<dbReference type="Gene3D" id="1.10.520.10">
    <property type="match status" value="1"/>
</dbReference>
<dbReference type="InterPro" id="IPR002016">
    <property type="entry name" value="Haem_peroxidase"/>
</dbReference>
<comment type="catalytic activity">
    <reaction evidence="1 20">
        <text>2 a phenolic donor + H2O2 = 2 a phenolic radical donor + 2 H2O</text>
        <dbReference type="Rhea" id="RHEA:56136"/>
        <dbReference type="ChEBI" id="CHEBI:15377"/>
        <dbReference type="ChEBI" id="CHEBI:16240"/>
        <dbReference type="ChEBI" id="CHEBI:139520"/>
        <dbReference type="ChEBI" id="CHEBI:139521"/>
        <dbReference type="EC" id="1.11.1.7"/>
    </reaction>
</comment>
<keyword evidence="8 20" id="KW-0732">Signal</keyword>
<keyword evidence="14 20" id="KW-0376">Hydrogen peroxide</keyword>
<feature type="binding site" evidence="17">
    <location>
        <position position="76"/>
    </location>
    <ligand>
        <name>Ca(2+)</name>
        <dbReference type="ChEBI" id="CHEBI:29108"/>
        <label>1</label>
    </ligand>
</feature>
<feature type="disulfide bond" evidence="19">
    <location>
        <begin position="37"/>
        <end position="116"/>
    </location>
</feature>
<dbReference type="SUPFAM" id="SSF48113">
    <property type="entry name" value="Heme-dependent peroxidases"/>
    <property type="match status" value="1"/>
</dbReference>
<feature type="binding site" description="axial binding residue" evidence="17">
    <location>
        <position position="194"/>
    </location>
    <ligand>
        <name>heme b</name>
        <dbReference type="ChEBI" id="CHEBI:60344"/>
    </ligand>
    <ligandPart>
        <name>Fe</name>
        <dbReference type="ChEBI" id="CHEBI:18248"/>
    </ligandPart>
</feature>
<feature type="site" description="Transition state stabilizer" evidence="18">
    <location>
        <position position="64"/>
    </location>
</feature>
<dbReference type="Proteomes" id="UP000836841">
    <property type="component" value="Unassembled WGS sequence"/>
</dbReference>
<keyword evidence="11 17" id="KW-0408">Iron</keyword>
<keyword evidence="6 20" id="KW-0349">Heme</keyword>
<dbReference type="PROSITE" id="PS50873">
    <property type="entry name" value="PEROXIDASE_4"/>
    <property type="match status" value="1"/>
</dbReference>
<reference evidence="22 23" key="1">
    <citation type="submission" date="2022-03" db="EMBL/GenBank/DDBJ databases">
        <authorList>
            <person name="Nunn A."/>
            <person name="Chopra R."/>
            <person name="Nunn A."/>
            <person name="Contreras Garrido A."/>
        </authorList>
    </citation>
    <scope>NUCLEOTIDE SEQUENCE [LARGE SCALE GENOMIC DNA]</scope>
</reference>
<comment type="similarity">
    <text evidence="20">Belongs to the peroxidase family. Classical plant (class III) peroxidase subfamily.</text>
</comment>
<evidence type="ECO:0000256" key="10">
    <source>
        <dbReference type="ARBA" id="ARBA00023002"/>
    </source>
</evidence>
<keyword evidence="13" id="KW-0325">Glycoprotein</keyword>
<feature type="binding site" evidence="17">
    <location>
        <position position="69"/>
    </location>
    <ligand>
        <name>Ca(2+)</name>
        <dbReference type="ChEBI" id="CHEBI:29108"/>
        <label>1</label>
    </ligand>
</feature>
<feature type="signal peptide" evidence="20">
    <location>
        <begin position="1"/>
        <end position="18"/>
    </location>
</feature>
<dbReference type="PANTHER" id="PTHR31235">
    <property type="entry name" value="PEROXIDASE 25-RELATED"/>
    <property type="match status" value="1"/>
</dbReference>
<evidence type="ECO:0000313" key="23">
    <source>
        <dbReference type="Proteomes" id="UP000836841"/>
    </source>
</evidence>
<dbReference type="FunFam" id="1.10.420.10:FF:000008">
    <property type="entry name" value="Peroxidase"/>
    <property type="match status" value="1"/>
</dbReference>
<gene>
    <name evidence="22" type="ORF">TAV2_LOCUS4121</name>
</gene>
<dbReference type="EMBL" id="CAJVSB020000006">
    <property type="protein sequence ID" value="CAH2040408.1"/>
    <property type="molecule type" value="Genomic_DNA"/>
</dbReference>
<dbReference type="InterPro" id="IPR000823">
    <property type="entry name" value="Peroxidase_pln"/>
</dbReference>
<evidence type="ECO:0000256" key="20">
    <source>
        <dbReference type="RuleBase" id="RU362060"/>
    </source>
</evidence>
<keyword evidence="7 17" id="KW-0479">Metal-binding</keyword>
<evidence type="ECO:0000256" key="4">
    <source>
        <dbReference type="ARBA" id="ARBA00022525"/>
    </source>
</evidence>
<protein>
    <recommendedName>
        <fullName evidence="3 20">Peroxidase</fullName>
        <ecNumber evidence="3 20">1.11.1.7</ecNumber>
    </recommendedName>
</protein>
<dbReference type="GO" id="GO:0046872">
    <property type="term" value="F:metal ion binding"/>
    <property type="evidence" value="ECO:0007669"/>
    <property type="project" value="UniProtKB-UniRule"/>
</dbReference>
<evidence type="ECO:0000256" key="12">
    <source>
        <dbReference type="ARBA" id="ARBA00023157"/>
    </source>
</evidence>
<dbReference type="CDD" id="cd00693">
    <property type="entry name" value="secretory_peroxidase"/>
    <property type="match status" value="1"/>
</dbReference>
<evidence type="ECO:0000256" key="3">
    <source>
        <dbReference type="ARBA" id="ARBA00012313"/>
    </source>
</evidence>
<evidence type="ECO:0000256" key="6">
    <source>
        <dbReference type="ARBA" id="ARBA00022617"/>
    </source>
</evidence>
<comment type="subcellular location">
    <subcellularLocation>
        <location evidence="20">Secreted</location>
    </subcellularLocation>
</comment>
<sequence length="326" mass="35373">MANSKLLLTFFQFTLVLSVLGLAYTCSLTLDYYKTSCPSAKYIAKAITKKYISRDPTLAASLLRLHFHDCFVWGCDGSVLLNSTKNNTAERDAYPNLSLRGFQVIDSVKKALEKKCPGVVSCADLLALVARDAVLQIGGPFWPVPLGRRDGRVSIASEANDNLPSPAFNITQLKASFASKGLSDKDLVVLSGGHNIGIAHCPSFADRLYNFSGQGGTDPTMDQNYIDALKKKCPPGDNTTPVEMDPGSYKTFDAHYYNLVRKSRGLFQSDAALLTDSATNAYVQLQATTDGITFMEDFAESMVKMGQIGVLTGSSGEIRKQCSTIN</sequence>
<keyword evidence="4 20" id="KW-0964">Secreted</keyword>
<evidence type="ECO:0000256" key="16">
    <source>
        <dbReference type="PIRSR" id="PIRSR600823-2"/>
    </source>
</evidence>
<dbReference type="PRINTS" id="PR00458">
    <property type="entry name" value="PEROXIDASE"/>
</dbReference>